<evidence type="ECO:0000313" key="4">
    <source>
        <dbReference type="Proteomes" id="UP001270362"/>
    </source>
</evidence>
<keyword evidence="1" id="KW-0812">Transmembrane</keyword>
<reference evidence="3" key="2">
    <citation type="submission" date="2023-06" db="EMBL/GenBank/DDBJ databases">
        <authorList>
            <consortium name="Lawrence Berkeley National Laboratory"/>
            <person name="Haridas S."/>
            <person name="Hensen N."/>
            <person name="Bonometti L."/>
            <person name="Westerberg I."/>
            <person name="Brannstrom I.O."/>
            <person name="Guillou S."/>
            <person name="Cros-Aarteil S."/>
            <person name="Calhoun S."/>
            <person name="Kuo A."/>
            <person name="Mondo S."/>
            <person name="Pangilinan J."/>
            <person name="Riley R."/>
            <person name="Labutti K."/>
            <person name="Andreopoulos B."/>
            <person name="Lipzen A."/>
            <person name="Chen C."/>
            <person name="Yanf M."/>
            <person name="Daum C."/>
            <person name="Ng V."/>
            <person name="Clum A."/>
            <person name="Steindorff A."/>
            <person name="Ohm R."/>
            <person name="Martin F."/>
            <person name="Silar P."/>
            <person name="Natvig D."/>
            <person name="Lalanne C."/>
            <person name="Gautier V."/>
            <person name="Ament-Velasquez S.L."/>
            <person name="Kruys A."/>
            <person name="Hutchinson M.I."/>
            <person name="Powell A.J."/>
            <person name="Barry K."/>
            <person name="Miller A.N."/>
            <person name="Grigoriev I.V."/>
            <person name="Debuchy R."/>
            <person name="Gladieux P."/>
            <person name="Thoren M.H."/>
            <person name="Johannesson H."/>
        </authorList>
    </citation>
    <scope>NUCLEOTIDE SEQUENCE</scope>
    <source>
        <strain evidence="3">CBS 314.62</strain>
    </source>
</reference>
<evidence type="ECO:0000259" key="2">
    <source>
        <dbReference type="Pfam" id="PF20237"/>
    </source>
</evidence>
<keyword evidence="1" id="KW-0472">Membrane</keyword>
<sequence length="285" mass="32731">QVPDAPEGYPMLARHMSSAGEFYIAREFRYLQSRVLLHQQDELRDLEAQLHRMDEHDSAIRPDILRSRDLDEMVGGHRKQLITTIRERLKEYGDFLLVSNQLASMDRPSHFDIQGLQNFFHHHAPLVRHEVYTSARSDFVSFKAGRDESWLDRVILRLLVKFDSNPLRVCSLRCPTRLSFVIRITAQYQIFSHTRIHVLKMVILILLMLSLLCVPLYPLFIWTQGTVDGPVLAKIMGLMVSCTFLFGLVLSVCTRARKHEIFGTCAAYMAVLIVFMSQGAGNAKS</sequence>
<keyword evidence="4" id="KW-1185">Reference proteome</keyword>
<feature type="non-terminal residue" evidence="3">
    <location>
        <position position="1"/>
    </location>
</feature>
<accession>A0AAE0XCZ4</accession>
<organism evidence="3 4">
    <name type="scientific">Podospora appendiculata</name>
    <dbReference type="NCBI Taxonomy" id="314037"/>
    <lineage>
        <taxon>Eukaryota</taxon>
        <taxon>Fungi</taxon>
        <taxon>Dikarya</taxon>
        <taxon>Ascomycota</taxon>
        <taxon>Pezizomycotina</taxon>
        <taxon>Sordariomycetes</taxon>
        <taxon>Sordariomycetidae</taxon>
        <taxon>Sordariales</taxon>
        <taxon>Podosporaceae</taxon>
        <taxon>Podospora</taxon>
    </lineage>
</organism>
<feature type="transmembrane region" description="Helical" evidence="1">
    <location>
        <begin position="261"/>
        <end position="280"/>
    </location>
</feature>
<dbReference type="Pfam" id="PF20237">
    <property type="entry name" value="DUF6594"/>
    <property type="match status" value="1"/>
</dbReference>
<keyword evidence="1" id="KW-1133">Transmembrane helix</keyword>
<comment type="caution">
    <text evidence="3">The sequence shown here is derived from an EMBL/GenBank/DDBJ whole genome shotgun (WGS) entry which is preliminary data.</text>
</comment>
<protein>
    <recommendedName>
        <fullName evidence="2">DUF6594 domain-containing protein</fullName>
    </recommendedName>
</protein>
<dbReference type="AlphaFoldDB" id="A0AAE0XCZ4"/>
<feature type="transmembrane region" description="Helical" evidence="1">
    <location>
        <begin position="198"/>
        <end position="220"/>
    </location>
</feature>
<feature type="transmembrane region" description="Helical" evidence="1">
    <location>
        <begin position="232"/>
        <end position="254"/>
    </location>
</feature>
<dbReference type="PANTHER" id="PTHR34502">
    <property type="entry name" value="DUF6594 DOMAIN-CONTAINING PROTEIN-RELATED"/>
    <property type="match status" value="1"/>
</dbReference>
<evidence type="ECO:0000256" key="1">
    <source>
        <dbReference type="SAM" id="Phobius"/>
    </source>
</evidence>
<gene>
    <name evidence="3" type="ORF">B0T22DRAFT_379341</name>
</gene>
<dbReference type="Proteomes" id="UP001270362">
    <property type="component" value="Unassembled WGS sequence"/>
</dbReference>
<feature type="domain" description="DUF6594" evidence="2">
    <location>
        <begin position="9"/>
        <end position="272"/>
    </location>
</feature>
<dbReference type="EMBL" id="JAULSO010000002">
    <property type="protein sequence ID" value="KAK3690188.1"/>
    <property type="molecule type" value="Genomic_DNA"/>
</dbReference>
<dbReference type="PANTHER" id="PTHR34502:SF3">
    <property type="entry name" value="DUF6594 DOMAIN-CONTAINING PROTEIN"/>
    <property type="match status" value="1"/>
</dbReference>
<reference evidence="3" key="1">
    <citation type="journal article" date="2023" name="Mol. Phylogenet. Evol.">
        <title>Genome-scale phylogeny and comparative genomics of the fungal order Sordariales.</title>
        <authorList>
            <person name="Hensen N."/>
            <person name="Bonometti L."/>
            <person name="Westerberg I."/>
            <person name="Brannstrom I.O."/>
            <person name="Guillou S."/>
            <person name="Cros-Aarteil S."/>
            <person name="Calhoun S."/>
            <person name="Haridas S."/>
            <person name="Kuo A."/>
            <person name="Mondo S."/>
            <person name="Pangilinan J."/>
            <person name="Riley R."/>
            <person name="LaButti K."/>
            <person name="Andreopoulos B."/>
            <person name="Lipzen A."/>
            <person name="Chen C."/>
            <person name="Yan M."/>
            <person name="Daum C."/>
            <person name="Ng V."/>
            <person name="Clum A."/>
            <person name="Steindorff A."/>
            <person name="Ohm R.A."/>
            <person name="Martin F."/>
            <person name="Silar P."/>
            <person name="Natvig D.O."/>
            <person name="Lalanne C."/>
            <person name="Gautier V."/>
            <person name="Ament-Velasquez S.L."/>
            <person name="Kruys A."/>
            <person name="Hutchinson M.I."/>
            <person name="Powell A.J."/>
            <person name="Barry K."/>
            <person name="Miller A.N."/>
            <person name="Grigoriev I.V."/>
            <person name="Debuchy R."/>
            <person name="Gladieux P."/>
            <person name="Hiltunen Thoren M."/>
            <person name="Johannesson H."/>
        </authorList>
    </citation>
    <scope>NUCLEOTIDE SEQUENCE</scope>
    <source>
        <strain evidence="3">CBS 314.62</strain>
    </source>
</reference>
<proteinExistence type="predicted"/>
<name>A0AAE0XCZ4_9PEZI</name>
<evidence type="ECO:0000313" key="3">
    <source>
        <dbReference type="EMBL" id="KAK3690188.1"/>
    </source>
</evidence>
<dbReference type="InterPro" id="IPR046529">
    <property type="entry name" value="DUF6594"/>
</dbReference>